<dbReference type="AlphaFoldDB" id="A0A655UK81"/>
<dbReference type="Proteomes" id="UP000046067">
    <property type="component" value="Unassembled WGS sequence"/>
</dbReference>
<evidence type="ECO:0000313" key="2">
    <source>
        <dbReference type="Proteomes" id="UP000046067"/>
    </source>
</evidence>
<proteinExistence type="predicted"/>
<gene>
    <name evidence="1" type="ORF">ERS013201_00074</name>
</gene>
<dbReference type="EMBL" id="CWQJ01000001">
    <property type="protein sequence ID" value="CSB51133.1"/>
    <property type="molecule type" value="Genomic_DNA"/>
</dbReference>
<evidence type="ECO:0000313" key="1">
    <source>
        <dbReference type="EMBL" id="CSB51133.1"/>
    </source>
</evidence>
<name>A0A655UK81_VIBCL</name>
<reference evidence="1 2" key="1">
    <citation type="submission" date="2015-07" db="EMBL/GenBank/DDBJ databases">
        <authorList>
            <consortium name="Pathogen Informatics"/>
        </authorList>
    </citation>
    <scope>NUCLEOTIDE SEQUENCE [LARGE SCALE GENOMIC DNA]</scope>
    <source>
        <strain evidence="1 2">A325</strain>
    </source>
</reference>
<protein>
    <submittedName>
        <fullName evidence="1">Uncharacterized protein</fullName>
    </submittedName>
</protein>
<organism evidence="1 2">
    <name type="scientific">Vibrio cholerae</name>
    <dbReference type="NCBI Taxonomy" id="666"/>
    <lineage>
        <taxon>Bacteria</taxon>
        <taxon>Pseudomonadati</taxon>
        <taxon>Pseudomonadota</taxon>
        <taxon>Gammaproteobacteria</taxon>
        <taxon>Vibrionales</taxon>
        <taxon>Vibrionaceae</taxon>
        <taxon>Vibrio</taxon>
    </lineage>
</organism>
<accession>A0A655UK81</accession>
<sequence length="96" mass="10762">MPATGVVRNPHVDLTWFKGATEEVVRPRLVQVANALILCGCVHAPFGKLSIFTIIKQCGLWADKLVPRTMQVVRHDVDVIQNILHREVLHTTQQVS</sequence>